<dbReference type="Gene3D" id="1.20.1250.20">
    <property type="entry name" value="MFS general substrate transporter like domains"/>
    <property type="match status" value="2"/>
</dbReference>
<keyword evidence="2" id="KW-0813">Transport</keyword>
<feature type="transmembrane region" description="Helical" evidence="6">
    <location>
        <begin position="281"/>
        <end position="301"/>
    </location>
</feature>
<dbReference type="Pfam" id="PF11700">
    <property type="entry name" value="ATG22"/>
    <property type="match status" value="1"/>
</dbReference>
<name>A0AA41UL34_9BACT</name>
<dbReference type="PANTHER" id="PTHR23519">
    <property type="entry name" value="AUTOPHAGY-RELATED PROTEIN 22"/>
    <property type="match status" value="1"/>
</dbReference>
<protein>
    <submittedName>
        <fullName evidence="8">MFS transporter</fullName>
    </submittedName>
</protein>
<sequence>MADVTSEYRQTRQDRRAVWGWAMYDWANSAFATTVMAAFFPVFFKQEWSRGVDANLSTARLGMGVAAAGLLVALLAPYLGAVSDQSGRRKTFLMVFTVLGVAMTASLALIPQGQWLTALLAYALATIGFAGGLIFYDALLPQVAPLDRIDQVSSLGYALGYLGGGALLVLNVAMTLQPAVFGLADAGQAVRFSFASVAIWWGLFSLVTFAWLPPEPRIRRRSMGIQVVAGWRQLMETFRKVRRLKTAFLFLVAYFCYIDGVGTIIRMAVDFGMSLGFDFKDLIVALIITQFIGFPAALVFGQLGKHWGVRRSIFLALAIYMGVTIYGATMNRVTEFYVLAAVIGLVQGGIQALSRSYFARFIPLGQNAEFYGFYNMIGKFAAIMGPALMGATGLLVRHLLMPATPTVEQMHNVGFTATRWSIVAVLLLFGIGAVLLRLVDEEKGRAEAAAFH</sequence>
<feature type="transmembrane region" description="Helical" evidence="6">
    <location>
        <begin position="157"/>
        <end position="180"/>
    </location>
</feature>
<feature type="transmembrane region" description="Helical" evidence="6">
    <location>
        <begin position="21"/>
        <end position="44"/>
    </location>
</feature>
<evidence type="ECO:0000256" key="6">
    <source>
        <dbReference type="SAM" id="Phobius"/>
    </source>
</evidence>
<feature type="transmembrane region" description="Helical" evidence="6">
    <location>
        <begin position="380"/>
        <end position="400"/>
    </location>
</feature>
<reference evidence="8" key="1">
    <citation type="submission" date="2022-04" db="EMBL/GenBank/DDBJ databases">
        <title>Desulfatitalea alkaliphila sp. nov., a novel anaerobic sulfate-reducing bacterium isolated from terrestrial mud volcano, Taman Peninsula, Russia.</title>
        <authorList>
            <person name="Khomyakova M.A."/>
            <person name="Merkel A.Y."/>
            <person name="Slobodkin A.I."/>
        </authorList>
    </citation>
    <scope>NUCLEOTIDE SEQUENCE</scope>
    <source>
        <strain evidence="8">M08but</strain>
    </source>
</reference>
<evidence type="ECO:0000256" key="4">
    <source>
        <dbReference type="ARBA" id="ARBA00022989"/>
    </source>
</evidence>
<dbReference type="SUPFAM" id="SSF103473">
    <property type="entry name" value="MFS general substrate transporter"/>
    <property type="match status" value="1"/>
</dbReference>
<evidence type="ECO:0000256" key="1">
    <source>
        <dbReference type="ARBA" id="ARBA00004127"/>
    </source>
</evidence>
<feature type="transmembrane region" description="Helical" evidence="6">
    <location>
        <begin position="336"/>
        <end position="359"/>
    </location>
</feature>
<feature type="transmembrane region" description="Helical" evidence="6">
    <location>
        <begin position="116"/>
        <end position="136"/>
    </location>
</feature>
<evidence type="ECO:0000256" key="3">
    <source>
        <dbReference type="ARBA" id="ARBA00022692"/>
    </source>
</evidence>
<gene>
    <name evidence="8" type="ORF">MRX98_15875</name>
</gene>
<proteinExistence type="predicted"/>
<keyword evidence="4 6" id="KW-1133">Transmembrane helix</keyword>
<feature type="transmembrane region" description="Helical" evidence="6">
    <location>
        <begin position="313"/>
        <end position="330"/>
    </location>
</feature>
<feature type="transmembrane region" description="Helical" evidence="6">
    <location>
        <begin position="247"/>
        <end position="269"/>
    </location>
</feature>
<feature type="domain" description="Major facilitator superfamily (MFS) profile" evidence="7">
    <location>
        <begin position="1"/>
        <end position="444"/>
    </location>
</feature>
<dbReference type="InterPro" id="IPR036259">
    <property type="entry name" value="MFS_trans_sf"/>
</dbReference>
<dbReference type="EMBL" id="JALJRB010000020">
    <property type="protein sequence ID" value="MCJ8502062.1"/>
    <property type="molecule type" value="Genomic_DNA"/>
</dbReference>
<dbReference type="AlphaFoldDB" id="A0AA41UL34"/>
<evidence type="ECO:0000259" key="7">
    <source>
        <dbReference type="PROSITE" id="PS50850"/>
    </source>
</evidence>
<accession>A0AA41UL34</accession>
<comment type="subcellular location">
    <subcellularLocation>
        <location evidence="1">Endomembrane system</location>
        <topology evidence="1">Multi-pass membrane protein</topology>
    </subcellularLocation>
</comment>
<keyword evidence="9" id="KW-1185">Reference proteome</keyword>
<evidence type="ECO:0000313" key="9">
    <source>
        <dbReference type="Proteomes" id="UP001165427"/>
    </source>
</evidence>
<dbReference type="PROSITE" id="PS50850">
    <property type="entry name" value="MFS"/>
    <property type="match status" value="1"/>
</dbReference>
<dbReference type="InterPro" id="IPR020846">
    <property type="entry name" value="MFS_dom"/>
</dbReference>
<evidence type="ECO:0000313" key="8">
    <source>
        <dbReference type="EMBL" id="MCJ8502062.1"/>
    </source>
</evidence>
<feature type="transmembrane region" description="Helical" evidence="6">
    <location>
        <begin position="420"/>
        <end position="439"/>
    </location>
</feature>
<organism evidence="8 9">
    <name type="scientific">Desulfatitalea alkaliphila</name>
    <dbReference type="NCBI Taxonomy" id="2929485"/>
    <lineage>
        <taxon>Bacteria</taxon>
        <taxon>Pseudomonadati</taxon>
        <taxon>Thermodesulfobacteriota</taxon>
        <taxon>Desulfobacteria</taxon>
        <taxon>Desulfobacterales</taxon>
        <taxon>Desulfosarcinaceae</taxon>
        <taxon>Desulfatitalea</taxon>
    </lineage>
</organism>
<dbReference type="GO" id="GO:0022857">
    <property type="term" value="F:transmembrane transporter activity"/>
    <property type="evidence" value="ECO:0007669"/>
    <property type="project" value="InterPro"/>
</dbReference>
<feature type="transmembrane region" description="Helical" evidence="6">
    <location>
        <begin position="192"/>
        <end position="212"/>
    </location>
</feature>
<feature type="transmembrane region" description="Helical" evidence="6">
    <location>
        <begin position="59"/>
        <end position="79"/>
    </location>
</feature>
<feature type="transmembrane region" description="Helical" evidence="6">
    <location>
        <begin position="91"/>
        <end position="110"/>
    </location>
</feature>
<dbReference type="PANTHER" id="PTHR23519:SF1">
    <property type="entry name" value="AUTOPHAGY-RELATED PROTEIN 22"/>
    <property type="match status" value="1"/>
</dbReference>
<evidence type="ECO:0000256" key="2">
    <source>
        <dbReference type="ARBA" id="ARBA00022448"/>
    </source>
</evidence>
<dbReference type="InterPro" id="IPR024671">
    <property type="entry name" value="Atg22-like"/>
</dbReference>
<keyword evidence="5 6" id="KW-0472">Membrane</keyword>
<dbReference type="Proteomes" id="UP001165427">
    <property type="component" value="Unassembled WGS sequence"/>
</dbReference>
<dbReference type="RefSeq" id="WP_246911900.1">
    <property type="nucleotide sequence ID" value="NZ_JALJRB010000020.1"/>
</dbReference>
<comment type="caution">
    <text evidence="8">The sequence shown here is derived from an EMBL/GenBank/DDBJ whole genome shotgun (WGS) entry which is preliminary data.</text>
</comment>
<evidence type="ECO:0000256" key="5">
    <source>
        <dbReference type="ARBA" id="ARBA00023136"/>
    </source>
</evidence>
<dbReference type="GO" id="GO:0012505">
    <property type="term" value="C:endomembrane system"/>
    <property type="evidence" value="ECO:0007669"/>
    <property type="project" value="UniProtKB-SubCell"/>
</dbReference>
<dbReference type="InterPro" id="IPR050495">
    <property type="entry name" value="ATG22/LtaA_families"/>
</dbReference>
<keyword evidence="3 6" id="KW-0812">Transmembrane</keyword>